<proteinExistence type="inferred from homology"/>
<evidence type="ECO:0000313" key="11">
    <source>
        <dbReference type="Proteomes" id="UP000598997"/>
    </source>
</evidence>
<dbReference type="RefSeq" id="WP_082924359.1">
    <property type="nucleotide sequence ID" value="NZ_BMIO01000007.1"/>
</dbReference>
<protein>
    <submittedName>
        <fullName evidence="10">Cytochrome CBB3</fullName>
    </submittedName>
</protein>
<feature type="domain" description="Cytochrome c" evidence="9">
    <location>
        <begin position="57"/>
        <end position="127"/>
    </location>
</feature>
<name>A0A917DMA8_9SPHN</name>
<accession>A0A917DMA8</accession>
<keyword evidence="7 8" id="KW-0408">Iron</keyword>
<dbReference type="GO" id="GO:0009055">
    <property type="term" value="F:electron transfer activity"/>
    <property type="evidence" value="ECO:0007669"/>
    <property type="project" value="InterPro"/>
</dbReference>
<reference evidence="10 11" key="1">
    <citation type="journal article" date="2014" name="Int. J. Syst. Evol. Microbiol.">
        <title>Complete genome sequence of Corynebacterium casei LMG S-19264T (=DSM 44701T), isolated from a smear-ripened cheese.</title>
        <authorList>
            <consortium name="US DOE Joint Genome Institute (JGI-PGF)"/>
            <person name="Walter F."/>
            <person name="Albersmeier A."/>
            <person name="Kalinowski J."/>
            <person name="Ruckert C."/>
        </authorList>
    </citation>
    <scope>NUCLEOTIDE SEQUENCE [LARGE SCALE GENOMIC DNA]</scope>
    <source>
        <strain evidence="10 11">CGMCC 1.15358</strain>
    </source>
</reference>
<dbReference type="InterPro" id="IPR002372">
    <property type="entry name" value="PQQ_rpt_dom"/>
</dbReference>
<evidence type="ECO:0000313" key="10">
    <source>
        <dbReference type="EMBL" id="GGD49105.1"/>
    </source>
</evidence>
<gene>
    <name evidence="10" type="ORF">GCM10010989_24180</name>
</gene>
<comment type="cofactor">
    <cofactor evidence="1">
        <name>pyrroloquinoline quinone</name>
        <dbReference type="ChEBI" id="CHEBI:58442"/>
    </cofactor>
</comment>
<dbReference type="OrthoDB" id="9794322at2"/>
<evidence type="ECO:0000256" key="1">
    <source>
        <dbReference type="ARBA" id="ARBA00001931"/>
    </source>
</evidence>
<comment type="similarity">
    <text evidence="2">Belongs to the bacterial PQQ dehydrogenase family.</text>
</comment>
<dbReference type="PANTHER" id="PTHR32303:SF10">
    <property type="entry name" value="OUTER MEMBRANE PROTEIN ASSEMBLY FACTOR BAMB"/>
    <property type="match status" value="1"/>
</dbReference>
<evidence type="ECO:0000256" key="2">
    <source>
        <dbReference type="ARBA" id="ARBA00008156"/>
    </source>
</evidence>
<keyword evidence="6" id="KW-0560">Oxidoreductase</keyword>
<dbReference type="SUPFAM" id="SSF50998">
    <property type="entry name" value="Quinoprotein alcohol dehydrogenase-like"/>
    <property type="match status" value="1"/>
</dbReference>
<evidence type="ECO:0000256" key="8">
    <source>
        <dbReference type="PROSITE-ProRule" id="PRU00433"/>
    </source>
</evidence>
<dbReference type="GO" id="GO:0020037">
    <property type="term" value="F:heme binding"/>
    <property type="evidence" value="ECO:0007669"/>
    <property type="project" value="InterPro"/>
</dbReference>
<evidence type="ECO:0000259" key="9">
    <source>
        <dbReference type="PROSITE" id="PS51007"/>
    </source>
</evidence>
<evidence type="ECO:0000256" key="3">
    <source>
        <dbReference type="ARBA" id="ARBA00022617"/>
    </source>
</evidence>
<dbReference type="Gene3D" id="2.140.10.10">
    <property type="entry name" value="Quinoprotein alcohol dehydrogenase-like superfamily"/>
    <property type="match status" value="2"/>
</dbReference>
<dbReference type="SUPFAM" id="SSF46626">
    <property type="entry name" value="Cytochrome c"/>
    <property type="match status" value="1"/>
</dbReference>
<dbReference type="PROSITE" id="PS51007">
    <property type="entry name" value="CYTC"/>
    <property type="match status" value="1"/>
</dbReference>
<comment type="caution">
    <text evidence="10">The sequence shown here is derived from an EMBL/GenBank/DDBJ whole genome shotgun (WGS) entry which is preliminary data.</text>
</comment>
<evidence type="ECO:0000256" key="6">
    <source>
        <dbReference type="ARBA" id="ARBA00023002"/>
    </source>
</evidence>
<keyword evidence="4 8" id="KW-0479">Metal-binding</keyword>
<evidence type="ECO:0000256" key="4">
    <source>
        <dbReference type="ARBA" id="ARBA00022723"/>
    </source>
</evidence>
<dbReference type="GO" id="GO:0046872">
    <property type="term" value="F:metal ion binding"/>
    <property type="evidence" value="ECO:0007669"/>
    <property type="project" value="UniProtKB-KW"/>
</dbReference>
<dbReference type="SMART" id="SM00564">
    <property type="entry name" value="PQQ"/>
    <property type="match status" value="7"/>
</dbReference>
<keyword evidence="5" id="KW-0732">Signal</keyword>
<organism evidence="10 11">
    <name type="scientific">Croceicoccus pelagius</name>
    <dbReference type="NCBI Taxonomy" id="1703341"/>
    <lineage>
        <taxon>Bacteria</taxon>
        <taxon>Pseudomonadati</taxon>
        <taxon>Pseudomonadota</taxon>
        <taxon>Alphaproteobacteria</taxon>
        <taxon>Sphingomonadales</taxon>
        <taxon>Erythrobacteraceae</taxon>
        <taxon>Croceicoccus</taxon>
    </lineage>
</organism>
<evidence type="ECO:0000256" key="5">
    <source>
        <dbReference type="ARBA" id="ARBA00022729"/>
    </source>
</evidence>
<dbReference type="InterPro" id="IPR018391">
    <property type="entry name" value="PQQ_b-propeller_rpt"/>
</dbReference>
<dbReference type="InterPro" id="IPR009056">
    <property type="entry name" value="Cyt_c-like_dom"/>
</dbReference>
<dbReference type="EMBL" id="BMIO01000007">
    <property type="protein sequence ID" value="GGD49105.1"/>
    <property type="molecule type" value="Genomic_DNA"/>
</dbReference>
<dbReference type="Proteomes" id="UP000598997">
    <property type="component" value="Unassembled WGS sequence"/>
</dbReference>
<sequence>MGIGLARHKLRISALGIGSAALVSAIAFGGSGLEAAPRDQQGVAADNYRDLSSLSAETNEQGDKIWTETCAACHDTGVARAPGKLIIQQMTPEAIYKVLTTGIMAPMAASLDDSEKKVVSEYLAGRPIGAATAAPVPQCEGAKASFDTGAPTSYPFWGVDAGNTHFVPADMAGIDAANVGDLELKWALAIPNATRVRSQPAFAGGAVIFGGQDNQVRALDEETGCLRWSFESDAEVRTGITVQSWDRDDADANPLAFFGDVTGNAYAIEAFTGKQVWKISADDHASTTLTGAPTYYDGTLYIPVSSLEEGAATTPGYPCCTFRGSLLAVDAATGEEKWRTYLIEEPKEGAPGVRGNELIGPSGVPIWSAPTIDAARGRIYVATGDNYTGPATDMSDSLVAIDMATGNIDWHFQALENDAWNGSCEEAEQSNCPEEDGPDYDFGVNPVLAKTKDGKDMILLGQKSGAAFGVDPDTGKMVWKTQVGRGGIVGGIHFGMAAVDGVLFVPVSDVPDGQEYEMEPRPGMYALDIATGDYVWQAESEDVCEGRSLCYPGYSGAISATPDLVFAGSNDGHVRAYNAADGKVLWDIDTTVEYTGVNGEKGHGGSFSGGSAPMPHKGMLFITSGYGFSGKMPGNMFLAYGVKEDAGKE</sequence>
<dbReference type="Pfam" id="PF01011">
    <property type="entry name" value="PQQ"/>
    <property type="match status" value="1"/>
</dbReference>
<dbReference type="PANTHER" id="PTHR32303">
    <property type="entry name" value="QUINOPROTEIN ALCOHOL DEHYDROGENASE (CYTOCHROME C)"/>
    <property type="match status" value="1"/>
</dbReference>
<keyword evidence="3 8" id="KW-0349">Heme</keyword>
<dbReference type="AlphaFoldDB" id="A0A917DMA8"/>
<dbReference type="Gene3D" id="1.10.760.10">
    <property type="entry name" value="Cytochrome c-like domain"/>
    <property type="match status" value="1"/>
</dbReference>
<evidence type="ECO:0000256" key="7">
    <source>
        <dbReference type="ARBA" id="ARBA00023004"/>
    </source>
</evidence>
<dbReference type="GO" id="GO:0016491">
    <property type="term" value="F:oxidoreductase activity"/>
    <property type="evidence" value="ECO:0007669"/>
    <property type="project" value="UniProtKB-KW"/>
</dbReference>
<dbReference type="Pfam" id="PF13442">
    <property type="entry name" value="Cytochrome_CBB3"/>
    <property type="match status" value="1"/>
</dbReference>
<dbReference type="InterPro" id="IPR011047">
    <property type="entry name" value="Quinoprotein_ADH-like_sf"/>
</dbReference>
<keyword evidence="11" id="KW-1185">Reference proteome</keyword>
<dbReference type="InterPro" id="IPR036909">
    <property type="entry name" value="Cyt_c-like_dom_sf"/>
</dbReference>